<evidence type="ECO:0000313" key="1">
    <source>
        <dbReference type="EMBL" id="JAP88986.1"/>
    </source>
</evidence>
<dbReference type="InterPro" id="IPR009057">
    <property type="entry name" value="Homeodomain-like_sf"/>
</dbReference>
<dbReference type="AlphaFoldDB" id="A0A146JZR9"/>
<sequence length="338" mass="39363">NFTSNLGDNIFPMLQTFGSYPSQELKSMTSHSTTDSLLPQEHRIQLLEQQNADLKKEVQSIKTKYQSLVQFVQRKLNLKYIDDEKDDQTKHILQNLAMLKDNFSQPAQSNNVAFGDFFLELDQSAKSESRYWDDETHMLFVRLLATNQRRFDVLAQKCKKTVQQVRSHHQKYFQKLEKLISEAKSEVQRVLGQNPGVLEFSDSIHQTNIHIDQLKKITQLFRLQNPEKPIKFGICAGFVRTDAKIGDDEDVYFQQILTDKPFNSQKHVFNAADYQKDAQELLHSKKDKIETIVNFIAFYAKYLKMNEPWATIFELQLNDLSQVEMKQAVFAWTVLAAE</sequence>
<organism evidence="1">
    <name type="scientific">Trepomonas sp. PC1</name>
    <dbReference type="NCBI Taxonomy" id="1076344"/>
    <lineage>
        <taxon>Eukaryota</taxon>
        <taxon>Metamonada</taxon>
        <taxon>Diplomonadida</taxon>
        <taxon>Hexamitidae</taxon>
        <taxon>Hexamitinae</taxon>
        <taxon>Trepomonas</taxon>
    </lineage>
</organism>
<dbReference type="Gene3D" id="1.10.10.60">
    <property type="entry name" value="Homeodomain-like"/>
    <property type="match status" value="1"/>
</dbReference>
<evidence type="ECO:0008006" key="2">
    <source>
        <dbReference type="Google" id="ProtNLM"/>
    </source>
</evidence>
<dbReference type="EMBL" id="GDID01007620">
    <property type="protein sequence ID" value="JAP88986.1"/>
    <property type="molecule type" value="Transcribed_RNA"/>
</dbReference>
<protein>
    <recommendedName>
        <fullName evidence="2">Myb-like DNA-binding domain-containing protein</fullName>
    </recommendedName>
</protein>
<feature type="non-terminal residue" evidence="1">
    <location>
        <position position="1"/>
    </location>
</feature>
<name>A0A146JZR9_9EUKA</name>
<reference evidence="1" key="1">
    <citation type="submission" date="2015-07" db="EMBL/GenBank/DDBJ databases">
        <title>Adaptation to a free-living lifestyle via gene acquisitions in the diplomonad Trepomonas sp. PC1.</title>
        <authorList>
            <person name="Xu F."/>
            <person name="Jerlstrom-Hultqvist J."/>
            <person name="Kolisko M."/>
            <person name="Simpson A.G.B."/>
            <person name="Roger A.J."/>
            <person name="Svard S.G."/>
            <person name="Andersson J.O."/>
        </authorList>
    </citation>
    <scope>NUCLEOTIDE SEQUENCE</scope>
    <source>
        <strain evidence="1">PC1</strain>
    </source>
</reference>
<gene>
    <name evidence="1" type="ORF">TPC1_31519</name>
</gene>
<proteinExistence type="predicted"/>
<accession>A0A146JZR9</accession>
<dbReference type="SUPFAM" id="SSF46689">
    <property type="entry name" value="Homeodomain-like"/>
    <property type="match status" value="1"/>
</dbReference>